<dbReference type="Pfam" id="PF00929">
    <property type="entry name" value="RNase_T"/>
    <property type="match status" value="1"/>
</dbReference>
<dbReference type="InterPro" id="IPR036397">
    <property type="entry name" value="RNaseH_sf"/>
</dbReference>
<dbReference type="SUPFAM" id="SSF53098">
    <property type="entry name" value="Ribonuclease H-like"/>
    <property type="match status" value="1"/>
</dbReference>
<dbReference type="GO" id="GO:0003676">
    <property type="term" value="F:nucleic acid binding"/>
    <property type="evidence" value="ECO:0007669"/>
    <property type="project" value="InterPro"/>
</dbReference>
<dbReference type="EMBL" id="NPEU01000398">
    <property type="protein sequence ID" value="RAI32845.1"/>
    <property type="molecule type" value="Genomic_DNA"/>
</dbReference>
<gene>
    <name evidence="2" type="ORF">CH338_23520</name>
</gene>
<evidence type="ECO:0000313" key="2">
    <source>
        <dbReference type="EMBL" id="RAI32845.1"/>
    </source>
</evidence>
<keyword evidence="3" id="KW-1185">Reference proteome</keyword>
<dbReference type="GO" id="GO:0006259">
    <property type="term" value="P:DNA metabolic process"/>
    <property type="evidence" value="ECO:0007669"/>
    <property type="project" value="UniProtKB-ARBA"/>
</dbReference>
<dbReference type="PANTHER" id="PTHR30231:SF7">
    <property type="entry name" value="BLR4117 PROTEIN"/>
    <property type="match status" value="1"/>
</dbReference>
<reference evidence="2 3" key="1">
    <citation type="submission" date="2017-07" db="EMBL/GenBank/DDBJ databases">
        <title>Draft Genome Sequences of Select Purple Nonsulfur Bacteria.</title>
        <authorList>
            <person name="Lasarre B."/>
            <person name="Mckinlay J.B."/>
        </authorList>
    </citation>
    <scope>NUCLEOTIDE SEQUENCE [LARGE SCALE GENOMIC DNA]</scope>
    <source>
        <strain evidence="2 3">DSM 11907</strain>
    </source>
</reference>
<dbReference type="AlphaFoldDB" id="A0A327K546"/>
<dbReference type="RefSeq" id="WP_111359511.1">
    <property type="nucleotide sequence ID" value="NZ_NHSK01000113.1"/>
</dbReference>
<dbReference type="Gene3D" id="3.30.420.10">
    <property type="entry name" value="Ribonuclease H-like superfamily/Ribonuclease H"/>
    <property type="match status" value="1"/>
</dbReference>
<feature type="domain" description="Exonuclease" evidence="1">
    <location>
        <begin position="34"/>
        <end position="208"/>
    </location>
</feature>
<dbReference type="NCBIfam" id="NF006601">
    <property type="entry name" value="PRK09145.1"/>
    <property type="match status" value="1"/>
</dbReference>
<name>A0A327K546_9BRAD</name>
<sequence>MRSEILRRSRALFDRMLLADNAYAFLFDQDETGEVVSFDCETSGFDILADDVISIAAIKIRGNTILTSETFRALIRPGAAMEVSAIKVHQLRETDVKQGRTMREVMPEFLRFIGSRPLVGYWVSFDVRMINKYLFGMLNINLPNRQIDVSELYYERKYGKAPPGTEIDLRYAKIAEDLDLAMLPQHDAFNDALTAAQMYVILKDMQRRGVRIPRQRATPRTGDFSV</sequence>
<dbReference type="SMART" id="SM00479">
    <property type="entry name" value="EXOIII"/>
    <property type="match status" value="1"/>
</dbReference>
<organism evidence="2 3">
    <name type="scientific">Rhodoplanes elegans</name>
    <dbReference type="NCBI Taxonomy" id="29408"/>
    <lineage>
        <taxon>Bacteria</taxon>
        <taxon>Pseudomonadati</taxon>
        <taxon>Pseudomonadota</taxon>
        <taxon>Alphaproteobacteria</taxon>
        <taxon>Hyphomicrobiales</taxon>
        <taxon>Nitrobacteraceae</taxon>
        <taxon>Rhodoplanes</taxon>
    </lineage>
</organism>
<dbReference type="InterPro" id="IPR013520">
    <property type="entry name" value="Ribonucl_H"/>
</dbReference>
<evidence type="ECO:0000259" key="1">
    <source>
        <dbReference type="SMART" id="SM00479"/>
    </source>
</evidence>
<dbReference type="PANTHER" id="PTHR30231">
    <property type="entry name" value="DNA POLYMERASE III SUBUNIT EPSILON"/>
    <property type="match status" value="1"/>
</dbReference>
<dbReference type="CDD" id="cd06127">
    <property type="entry name" value="DEDDh"/>
    <property type="match status" value="1"/>
</dbReference>
<comment type="caution">
    <text evidence="2">The sequence shown here is derived from an EMBL/GenBank/DDBJ whole genome shotgun (WGS) entry which is preliminary data.</text>
</comment>
<dbReference type="OrthoDB" id="6193218at2"/>
<dbReference type="GO" id="GO:0008408">
    <property type="term" value="F:3'-5' exonuclease activity"/>
    <property type="evidence" value="ECO:0007669"/>
    <property type="project" value="TreeGrafter"/>
</dbReference>
<accession>A0A327K546</accession>
<dbReference type="Proteomes" id="UP000248863">
    <property type="component" value="Unassembled WGS sequence"/>
</dbReference>
<proteinExistence type="predicted"/>
<dbReference type="GO" id="GO:0005829">
    <property type="term" value="C:cytosol"/>
    <property type="evidence" value="ECO:0007669"/>
    <property type="project" value="TreeGrafter"/>
</dbReference>
<protein>
    <submittedName>
        <fullName evidence="2">DNA polymerase III subunit epsilon</fullName>
    </submittedName>
</protein>
<evidence type="ECO:0000313" key="3">
    <source>
        <dbReference type="Proteomes" id="UP000248863"/>
    </source>
</evidence>
<dbReference type="InterPro" id="IPR012337">
    <property type="entry name" value="RNaseH-like_sf"/>
</dbReference>